<evidence type="ECO:0000259" key="1">
    <source>
        <dbReference type="Pfam" id="PF01433"/>
    </source>
</evidence>
<organism evidence="2">
    <name type="scientific">marine sediment metagenome</name>
    <dbReference type="NCBI Taxonomy" id="412755"/>
    <lineage>
        <taxon>unclassified sequences</taxon>
        <taxon>metagenomes</taxon>
        <taxon>ecological metagenomes</taxon>
    </lineage>
</organism>
<feature type="non-terminal residue" evidence="2">
    <location>
        <position position="269"/>
    </location>
</feature>
<dbReference type="GO" id="GO:0008237">
    <property type="term" value="F:metallopeptidase activity"/>
    <property type="evidence" value="ECO:0007669"/>
    <property type="project" value="InterPro"/>
</dbReference>
<comment type="caution">
    <text evidence="2">The sequence shown here is derived from an EMBL/GenBank/DDBJ whole genome shotgun (WGS) entry which is preliminary data.</text>
</comment>
<dbReference type="InterPro" id="IPR014782">
    <property type="entry name" value="Peptidase_M1_dom"/>
</dbReference>
<proteinExistence type="predicted"/>
<dbReference type="AlphaFoldDB" id="X0U4P4"/>
<gene>
    <name evidence="2" type="ORF">S01H1_37843</name>
</gene>
<dbReference type="EMBL" id="BARS01023782">
    <property type="protein sequence ID" value="GAG00734.1"/>
    <property type="molecule type" value="Genomic_DNA"/>
</dbReference>
<reference evidence="2" key="1">
    <citation type="journal article" date="2014" name="Front. Microbiol.">
        <title>High frequency of phylogenetically diverse reductive dehalogenase-homologous genes in deep subseafloor sedimentary metagenomes.</title>
        <authorList>
            <person name="Kawai M."/>
            <person name="Futagami T."/>
            <person name="Toyoda A."/>
            <person name="Takaki Y."/>
            <person name="Nishi S."/>
            <person name="Hori S."/>
            <person name="Arai W."/>
            <person name="Tsubouchi T."/>
            <person name="Morono Y."/>
            <person name="Uchiyama I."/>
            <person name="Ito T."/>
            <person name="Fujiyama A."/>
            <person name="Inagaki F."/>
            <person name="Takami H."/>
        </authorList>
    </citation>
    <scope>NUCLEOTIDE SEQUENCE</scope>
    <source>
        <strain evidence="2">Expedition CK06-06</strain>
    </source>
</reference>
<dbReference type="SUPFAM" id="SSF55486">
    <property type="entry name" value="Metalloproteases ('zincins'), catalytic domain"/>
    <property type="match status" value="1"/>
</dbReference>
<protein>
    <recommendedName>
        <fullName evidence="1">Peptidase M1 membrane alanine aminopeptidase domain-containing protein</fullName>
    </recommendedName>
</protein>
<dbReference type="Gene3D" id="1.10.390.10">
    <property type="entry name" value="Neutral Protease Domain 2"/>
    <property type="match status" value="1"/>
</dbReference>
<feature type="non-terminal residue" evidence="2">
    <location>
        <position position="1"/>
    </location>
</feature>
<accession>X0U4P4</accession>
<dbReference type="Pfam" id="PF01433">
    <property type="entry name" value="Peptidase_M1"/>
    <property type="match status" value="1"/>
</dbReference>
<dbReference type="GO" id="GO:0008270">
    <property type="term" value="F:zinc ion binding"/>
    <property type="evidence" value="ECO:0007669"/>
    <property type="project" value="InterPro"/>
</dbReference>
<dbReference type="InterPro" id="IPR027268">
    <property type="entry name" value="Peptidase_M4/M1_CTD_sf"/>
</dbReference>
<evidence type="ECO:0000313" key="2">
    <source>
        <dbReference type="EMBL" id="GAG00734.1"/>
    </source>
</evidence>
<feature type="domain" description="Peptidase M1 membrane alanine aminopeptidase" evidence="1">
    <location>
        <begin position="89"/>
        <end position="268"/>
    </location>
</feature>
<sequence length="269" mass="30045">NGDLTYNDAAFYLVRVHAPVDLVVVASGVRLQRTVADDTQLLTFANGPARDFYLAASERFTVISEKVGDTTINSYAFPEWQKNSKVVLQTSVSALRSFNSRFGSYPYSEMDLMSTPMLALGIEYPGAMGIALGLYDPNEEFGGFPSQVYAESTVAHEVAHQWFYNTVGNDQADEPWLDEALAQYATGLYYQDTYDSSAAESYRSSWYARWDRVDGADIPIGLPAGDYEGREYGAIVYGRGPIFISELADTMGMDVFDDFIMTYAQEYKW</sequence>
<name>X0U4P4_9ZZZZ</name>
<dbReference type="PANTHER" id="PTHR45726:SF3">
    <property type="entry name" value="LEUKOTRIENE A-4 HYDROLASE"/>
    <property type="match status" value="1"/>
</dbReference>
<dbReference type="PANTHER" id="PTHR45726">
    <property type="entry name" value="LEUKOTRIENE A-4 HYDROLASE"/>
    <property type="match status" value="1"/>
</dbReference>
<dbReference type="InterPro" id="IPR034015">
    <property type="entry name" value="M1_LTA4H"/>
</dbReference>